<keyword evidence="2" id="KW-0808">Transferase</keyword>
<dbReference type="Gene3D" id="3.40.50.150">
    <property type="entry name" value="Vaccinia Virus protein VP39"/>
    <property type="match status" value="1"/>
</dbReference>
<dbReference type="Pfam" id="PF13649">
    <property type="entry name" value="Methyltransf_25"/>
    <property type="match status" value="1"/>
</dbReference>
<dbReference type="InterPro" id="IPR029063">
    <property type="entry name" value="SAM-dependent_MTases_sf"/>
</dbReference>
<dbReference type="PANTHER" id="PTHR44068">
    <property type="entry name" value="ZGC:194242"/>
    <property type="match status" value="1"/>
</dbReference>
<dbReference type="PANTHER" id="PTHR44068:SF11">
    <property type="entry name" value="GERANYL DIPHOSPHATE 2-C-METHYLTRANSFERASE"/>
    <property type="match status" value="1"/>
</dbReference>
<dbReference type="EMBL" id="LRPN01000008">
    <property type="protein sequence ID" value="KWZ85980.1"/>
    <property type="molecule type" value="Genomic_DNA"/>
</dbReference>
<dbReference type="AlphaFoldDB" id="A0A133L373"/>
<dbReference type="InterPro" id="IPR041698">
    <property type="entry name" value="Methyltransf_25"/>
</dbReference>
<dbReference type="CDD" id="cd02440">
    <property type="entry name" value="AdoMet_MTases"/>
    <property type="match status" value="1"/>
</dbReference>
<gene>
    <name evidence="2" type="ORF">HMPREF3213_00222</name>
</gene>
<dbReference type="GO" id="GO:0008168">
    <property type="term" value="F:methyltransferase activity"/>
    <property type="evidence" value="ECO:0007669"/>
    <property type="project" value="UniProtKB-KW"/>
</dbReference>
<keyword evidence="2" id="KW-0489">Methyltransferase</keyword>
<evidence type="ECO:0000259" key="1">
    <source>
        <dbReference type="Pfam" id="PF13649"/>
    </source>
</evidence>
<dbReference type="InterPro" id="IPR050447">
    <property type="entry name" value="Erg6_SMT_methyltransf"/>
</dbReference>
<evidence type="ECO:0000313" key="3">
    <source>
        <dbReference type="Proteomes" id="UP000070376"/>
    </source>
</evidence>
<protein>
    <submittedName>
        <fullName evidence="2">Methyltransferase domain protein</fullName>
    </submittedName>
</protein>
<sequence length="270" mass="30584">MFLNDKGYRFLQWYIRYINEQRANCLDGKGGVRVDQEYTYLNGLAELGVGGAHPGGFKLTQEILSAEHIGKKTTVLDAGCGTGQTAAYVAQQYGCQVTGLDHHQLMVEKARKRVRTLGLPVQIVHGNTEALPFADRQFDLVLSESVIVFTDMPTTVQEFRRVLKPGGCLIAIEMVLEQPVSQQKLAHIKDFYGVSQILTEEQWVQLFQKAGFQSIHSEKYDLQLGVQNVPDFSLSEDVDVKYFEMLEHHMIMFESTKEILGFRVFRCKTV</sequence>
<accession>A0A133L373</accession>
<evidence type="ECO:0000313" key="2">
    <source>
        <dbReference type="EMBL" id="KWZ85980.1"/>
    </source>
</evidence>
<name>A0A133L373_HEYCO</name>
<proteinExistence type="predicted"/>
<dbReference type="SUPFAM" id="SSF53335">
    <property type="entry name" value="S-adenosyl-L-methionine-dependent methyltransferases"/>
    <property type="match status" value="1"/>
</dbReference>
<dbReference type="GO" id="GO:0032259">
    <property type="term" value="P:methylation"/>
    <property type="evidence" value="ECO:0007669"/>
    <property type="project" value="UniProtKB-KW"/>
</dbReference>
<comment type="caution">
    <text evidence="2">The sequence shown here is derived from an EMBL/GenBank/DDBJ whole genome shotgun (WGS) entry which is preliminary data.</text>
</comment>
<dbReference type="PATRIC" id="fig|1398.22.peg.223"/>
<reference evidence="3" key="1">
    <citation type="submission" date="2016-01" db="EMBL/GenBank/DDBJ databases">
        <authorList>
            <person name="Mitreva M."/>
            <person name="Pepin K.H."/>
            <person name="Mihindukulasuriya K.A."/>
            <person name="Fulton R."/>
            <person name="Fronick C."/>
            <person name="O'Laughlin M."/>
            <person name="Miner T."/>
            <person name="Herter B."/>
            <person name="Rosa B.A."/>
            <person name="Cordes M."/>
            <person name="Tomlinson C."/>
            <person name="Wollam A."/>
            <person name="Palsikar V.B."/>
            <person name="Mardis E.R."/>
            <person name="Wilson R.K."/>
        </authorList>
    </citation>
    <scope>NUCLEOTIDE SEQUENCE [LARGE SCALE GENOMIC DNA]</scope>
    <source>
        <strain evidence="3">GED7749B</strain>
    </source>
</reference>
<feature type="domain" description="Methyltransferase" evidence="1">
    <location>
        <begin position="75"/>
        <end position="167"/>
    </location>
</feature>
<dbReference type="Proteomes" id="UP000070376">
    <property type="component" value="Unassembled WGS sequence"/>
</dbReference>
<organism evidence="2 3">
    <name type="scientific">Heyndrickxia coagulans</name>
    <name type="common">Weizmannia coagulans</name>
    <dbReference type="NCBI Taxonomy" id="1398"/>
    <lineage>
        <taxon>Bacteria</taxon>
        <taxon>Bacillati</taxon>
        <taxon>Bacillota</taxon>
        <taxon>Bacilli</taxon>
        <taxon>Bacillales</taxon>
        <taxon>Bacillaceae</taxon>
        <taxon>Heyndrickxia</taxon>
    </lineage>
</organism>